<reference evidence="1" key="1">
    <citation type="journal article" date="2014" name="Front. Microbiol.">
        <title>High frequency of phylogenetically diverse reductive dehalogenase-homologous genes in deep subseafloor sedimentary metagenomes.</title>
        <authorList>
            <person name="Kawai M."/>
            <person name="Futagami T."/>
            <person name="Toyoda A."/>
            <person name="Takaki Y."/>
            <person name="Nishi S."/>
            <person name="Hori S."/>
            <person name="Arai W."/>
            <person name="Tsubouchi T."/>
            <person name="Morono Y."/>
            <person name="Uchiyama I."/>
            <person name="Ito T."/>
            <person name="Fujiyama A."/>
            <person name="Inagaki F."/>
            <person name="Takami H."/>
        </authorList>
    </citation>
    <scope>NUCLEOTIDE SEQUENCE</scope>
    <source>
        <strain evidence="1">Expedition CK06-06</strain>
    </source>
</reference>
<comment type="caution">
    <text evidence="1">The sequence shown here is derived from an EMBL/GenBank/DDBJ whole genome shotgun (WGS) entry which is preliminary data.</text>
</comment>
<proteinExistence type="predicted"/>
<organism evidence="1">
    <name type="scientific">marine sediment metagenome</name>
    <dbReference type="NCBI Taxonomy" id="412755"/>
    <lineage>
        <taxon>unclassified sequences</taxon>
        <taxon>metagenomes</taxon>
        <taxon>ecological metagenomes</taxon>
    </lineage>
</organism>
<gene>
    <name evidence="1" type="ORF">S01H4_15193</name>
</gene>
<sequence length="50" mass="5958">MYNCLQVLDDNENDLIEENTRKSNNDVLNYISNEVIPKLKENLNSHWNCF</sequence>
<name>X1A436_9ZZZZ</name>
<evidence type="ECO:0000313" key="1">
    <source>
        <dbReference type="EMBL" id="GAG67513.1"/>
    </source>
</evidence>
<dbReference type="EMBL" id="BART01006656">
    <property type="protein sequence ID" value="GAG67513.1"/>
    <property type="molecule type" value="Genomic_DNA"/>
</dbReference>
<dbReference type="AlphaFoldDB" id="X1A436"/>
<accession>X1A436</accession>
<protein>
    <submittedName>
        <fullName evidence="1">Uncharacterized protein</fullName>
    </submittedName>
</protein>